<dbReference type="AlphaFoldDB" id="A0A0L6JLM8"/>
<dbReference type="OrthoDB" id="9807829at2"/>
<dbReference type="EC" id="5.4.99.-" evidence="4"/>
<keyword evidence="7" id="KW-1185">Reference proteome</keyword>
<evidence type="ECO:0000256" key="4">
    <source>
        <dbReference type="RuleBase" id="RU362028"/>
    </source>
</evidence>
<dbReference type="eggNOG" id="COG0564">
    <property type="taxonomic scope" value="Bacteria"/>
</dbReference>
<comment type="caution">
    <text evidence="6">The sequence shown here is derived from an EMBL/GenBank/DDBJ whole genome shotgun (WGS) entry which is preliminary data.</text>
</comment>
<dbReference type="Pfam" id="PF00849">
    <property type="entry name" value="PseudoU_synth_2"/>
    <property type="match status" value="1"/>
</dbReference>
<comment type="similarity">
    <text evidence="2 4">Belongs to the pseudouridine synthase RluA family.</text>
</comment>
<protein>
    <recommendedName>
        <fullName evidence="4">Pseudouridine synthase</fullName>
        <ecNumber evidence="4">5.4.99.-</ecNumber>
    </recommendedName>
</protein>
<dbReference type="PANTHER" id="PTHR21600">
    <property type="entry name" value="MITOCHONDRIAL RNA PSEUDOURIDINE SYNTHASE"/>
    <property type="match status" value="1"/>
</dbReference>
<evidence type="ECO:0000256" key="3">
    <source>
        <dbReference type="PIRSR" id="PIRSR606225-1"/>
    </source>
</evidence>
<dbReference type="STRING" id="398512.Bccel_1939"/>
<keyword evidence="4" id="KW-0413">Isomerase</keyword>
<name>A0A0L6JLM8_9FIRM</name>
<evidence type="ECO:0000313" key="6">
    <source>
        <dbReference type="EMBL" id="KNY26674.1"/>
    </source>
</evidence>
<dbReference type="GO" id="GO:0140098">
    <property type="term" value="F:catalytic activity, acting on RNA"/>
    <property type="evidence" value="ECO:0007669"/>
    <property type="project" value="UniProtKB-ARBA"/>
</dbReference>
<dbReference type="NCBIfam" id="TIGR00005">
    <property type="entry name" value="rluA_subfam"/>
    <property type="match status" value="1"/>
</dbReference>
<dbReference type="GO" id="GO:0009982">
    <property type="term" value="F:pseudouridine synthase activity"/>
    <property type="evidence" value="ECO:0007669"/>
    <property type="project" value="InterPro"/>
</dbReference>
<proteinExistence type="inferred from homology"/>
<evidence type="ECO:0000259" key="5">
    <source>
        <dbReference type="Pfam" id="PF00849"/>
    </source>
</evidence>
<dbReference type="InterPro" id="IPR020103">
    <property type="entry name" value="PsdUridine_synth_cat_dom_sf"/>
</dbReference>
<dbReference type="CDD" id="cd02869">
    <property type="entry name" value="PseudoU_synth_RluA_like"/>
    <property type="match status" value="1"/>
</dbReference>
<dbReference type="InterPro" id="IPR050188">
    <property type="entry name" value="RluA_PseudoU_synthase"/>
</dbReference>
<dbReference type="PANTHER" id="PTHR21600:SF44">
    <property type="entry name" value="RIBOSOMAL LARGE SUBUNIT PSEUDOURIDINE SYNTHASE D"/>
    <property type="match status" value="1"/>
</dbReference>
<reference evidence="7" key="1">
    <citation type="submission" date="2015-07" db="EMBL/GenBank/DDBJ databases">
        <title>Near-Complete Genome Sequence of the Cellulolytic Bacterium Bacteroides (Pseudobacteroides) cellulosolvens ATCC 35603.</title>
        <authorList>
            <person name="Dassa B."/>
            <person name="Utturkar S.M."/>
            <person name="Klingeman D.M."/>
            <person name="Hurt R.A."/>
            <person name="Keller M."/>
            <person name="Xu J."/>
            <person name="Reddy Y.H.K."/>
            <person name="Borovok I."/>
            <person name="Grinberg I.R."/>
            <person name="Lamed R."/>
            <person name="Zhivin O."/>
            <person name="Bayer E.A."/>
            <person name="Brown S.D."/>
        </authorList>
    </citation>
    <scope>NUCLEOTIDE SEQUENCE [LARGE SCALE GENOMIC DNA]</scope>
    <source>
        <strain evidence="7">DSM 2933</strain>
    </source>
</reference>
<comment type="function">
    <text evidence="4">Responsible for synthesis of pseudouridine from uracil.</text>
</comment>
<evidence type="ECO:0000313" key="7">
    <source>
        <dbReference type="Proteomes" id="UP000036923"/>
    </source>
</evidence>
<dbReference type="Gene3D" id="3.30.2350.10">
    <property type="entry name" value="Pseudouridine synthase"/>
    <property type="match status" value="1"/>
</dbReference>
<gene>
    <name evidence="6" type="ORF">Bccel_1939</name>
</gene>
<dbReference type="EMBL" id="LGTC01000001">
    <property type="protein sequence ID" value="KNY26674.1"/>
    <property type="molecule type" value="Genomic_DNA"/>
</dbReference>
<dbReference type="GO" id="GO:0000455">
    <property type="term" value="P:enzyme-directed rRNA pseudouridine synthesis"/>
    <property type="evidence" value="ECO:0007669"/>
    <property type="project" value="TreeGrafter"/>
</dbReference>
<dbReference type="InterPro" id="IPR006145">
    <property type="entry name" value="PsdUridine_synth_RsuA/RluA"/>
</dbReference>
<feature type="active site" evidence="3">
    <location>
        <position position="134"/>
    </location>
</feature>
<dbReference type="SUPFAM" id="SSF55120">
    <property type="entry name" value="Pseudouridine synthase"/>
    <property type="match status" value="1"/>
</dbReference>
<dbReference type="Proteomes" id="UP000036923">
    <property type="component" value="Unassembled WGS sequence"/>
</dbReference>
<feature type="domain" description="Pseudouridine synthase RsuA/RluA-like" evidence="5">
    <location>
        <begin position="88"/>
        <end position="238"/>
    </location>
</feature>
<organism evidence="6 7">
    <name type="scientific">Pseudobacteroides cellulosolvens ATCC 35603 = DSM 2933</name>
    <dbReference type="NCBI Taxonomy" id="398512"/>
    <lineage>
        <taxon>Bacteria</taxon>
        <taxon>Bacillati</taxon>
        <taxon>Bacillota</taxon>
        <taxon>Clostridia</taxon>
        <taxon>Eubacteriales</taxon>
        <taxon>Oscillospiraceae</taxon>
        <taxon>Pseudobacteroides</taxon>
    </lineage>
</organism>
<sequence length="301" mass="34056">MILKYTVLNADNGKKLKHILKNNMGLSERLIKRLKNNKKILVDSVLTFVNHIVSAGEIVEVHIDFEETAEDIIPEDIPIDIIYEDEYLIALNKQPGIVVHPTCSHPSRTIANGVMLHYLNNNQHKKIRPVSRLDRDTSGVIVFAKNEFIQESLIKQMHQNNYIKEYIGVVSGVVENNSGTIDLPIARKPGSIMLRHISEEGVRSVTHYTVIKHLKNATLLKFQLETGRTHQIRVHCQAIGHPLIGDTLYAEPNADYQLIGRQALHSIETVFIHPVLNQQILIRANIPQDIKNLIASKEPQA</sequence>
<accession>A0A0L6JLM8</accession>
<comment type="catalytic activity">
    <reaction evidence="1 4">
        <text>a uridine in RNA = a pseudouridine in RNA</text>
        <dbReference type="Rhea" id="RHEA:48348"/>
        <dbReference type="Rhea" id="RHEA-COMP:12068"/>
        <dbReference type="Rhea" id="RHEA-COMP:12069"/>
        <dbReference type="ChEBI" id="CHEBI:65314"/>
        <dbReference type="ChEBI" id="CHEBI:65315"/>
    </reaction>
</comment>
<evidence type="ECO:0000256" key="2">
    <source>
        <dbReference type="ARBA" id="ARBA00010876"/>
    </source>
</evidence>
<dbReference type="InterPro" id="IPR006225">
    <property type="entry name" value="PsdUridine_synth_RluC/D"/>
</dbReference>
<dbReference type="GO" id="GO:0003723">
    <property type="term" value="F:RNA binding"/>
    <property type="evidence" value="ECO:0007669"/>
    <property type="project" value="InterPro"/>
</dbReference>
<dbReference type="RefSeq" id="WP_036938171.1">
    <property type="nucleotide sequence ID" value="NZ_JQKC01000006.1"/>
</dbReference>
<dbReference type="PATRIC" id="fig|398512.5.peg.2019"/>
<evidence type="ECO:0000256" key="1">
    <source>
        <dbReference type="ARBA" id="ARBA00000073"/>
    </source>
</evidence>